<evidence type="ECO:0000313" key="7">
    <source>
        <dbReference type="Proteomes" id="UP000297475"/>
    </source>
</evidence>
<dbReference type="Gene3D" id="3.30.420.40">
    <property type="match status" value="2"/>
</dbReference>
<dbReference type="PANTHER" id="PTHR43095">
    <property type="entry name" value="SUGAR KINASE"/>
    <property type="match status" value="1"/>
</dbReference>
<dbReference type="InterPro" id="IPR043129">
    <property type="entry name" value="ATPase_NBD"/>
</dbReference>
<dbReference type="AlphaFoldDB" id="A0A4Z0WG77"/>
<evidence type="ECO:0000259" key="4">
    <source>
        <dbReference type="Pfam" id="PF00370"/>
    </source>
</evidence>
<protein>
    <submittedName>
        <fullName evidence="6">Uncharacterized protein</fullName>
    </submittedName>
</protein>
<keyword evidence="7" id="KW-1185">Reference proteome</keyword>
<feature type="domain" description="Carbohydrate kinase FGGY C-terminal" evidence="5">
    <location>
        <begin position="256"/>
        <end position="431"/>
    </location>
</feature>
<gene>
    <name evidence="6" type="ORF">E4656_10615</name>
</gene>
<dbReference type="Proteomes" id="UP000297475">
    <property type="component" value="Unassembled WGS sequence"/>
</dbReference>
<evidence type="ECO:0000256" key="2">
    <source>
        <dbReference type="ARBA" id="ARBA00022679"/>
    </source>
</evidence>
<comment type="similarity">
    <text evidence="1">Belongs to the FGGY kinase family.</text>
</comment>
<keyword evidence="3" id="KW-0418">Kinase</keyword>
<dbReference type="SUPFAM" id="SSF53067">
    <property type="entry name" value="Actin-like ATPase domain"/>
    <property type="match status" value="1"/>
</dbReference>
<dbReference type="GO" id="GO:0016301">
    <property type="term" value="F:kinase activity"/>
    <property type="evidence" value="ECO:0007669"/>
    <property type="project" value="UniProtKB-KW"/>
</dbReference>
<comment type="caution">
    <text evidence="6">The sequence shown here is derived from an EMBL/GenBank/DDBJ whole genome shotgun (WGS) entry which is preliminary data.</text>
</comment>
<feature type="domain" description="Carbohydrate kinase FGGY N-terminal" evidence="4">
    <location>
        <begin position="12"/>
        <end position="248"/>
    </location>
</feature>
<organism evidence="6 7">
    <name type="scientific">Natronospirillum operosum</name>
    <dbReference type="NCBI Taxonomy" id="2759953"/>
    <lineage>
        <taxon>Bacteria</taxon>
        <taxon>Pseudomonadati</taxon>
        <taxon>Pseudomonadota</taxon>
        <taxon>Gammaproteobacteria</taxon>
        <taxon>Oceanospirillales</taxon>
        <taxon>Natronospirillaceae</taxon>
        <taxon>Natronospirillum</taxon>
    </lineage>
</organism>
<dbReference type="Pfam" id="PF21546">
    <property type="entry name" value="FGGY_C_2"/>
    <property type="match status" value="1"/>
</dbReference>
<evidence type="ECO:0000256" key="1">
    <source>
        <dbReference type="ARBA" id="ARBA00009156"/>
    </source>
</evidence>
<dbReference type="InterPro" id="IPR018484">
    <property type="entry name" value="FGGY_N"/>
</dbReference>
<dbReference type="InterPro" id="IPR049382">
    <property type="entry name" value="FGGY_C_2"/>
</dbReference>
<accession>A0A4Z0WG77</accession>
<name>A0A4Z0WG77_9GAMM</name>
<reference evidence="6 7" key="1">
    <citation type="submission" date="2019-04" db="EMBL/GenBank/DDBJ databases">
        <title>Natronospirillum operosus gen. nov., sp. nov., a haloalkaliphilic satellite isolated from decaying biomass of laboratory culture of cyanobacterium Geitlerinema sp. and proposal of Natronospirillaceae fam. nov. and Saccharospirillaceae fam. nov.</title>
        <authorList>
            <person name="Kevbrin V."/>
            <person name="Boltyanskaya Y."/>
            <person name="Koziaeva V."/>
            <person name="Grouzdev D.S."/>
            <person name="Park M."/>
            <person name="Cho J."/>
        </authorList>
    </citation>
    <scope>NUCLEOTIDE SEQUENCE [LARGE SCALE GENOMIC DNA]</scope>
    <source>
        <strain evidence="6 7">G-116</strain>
    </source>
</reference>
<evidence type="ECO:0000259" key="5">
    <source>
        <dbReference type="Pfam" id="PF21546"/>
    </source>
</evidence>
<dbReference type="CDD" id="cd07772">
    <property type="entry name" value="ASKHA_NBD_FGGY_NaCK-like"/>
    <property type="match status" value="1"/>
</dbReference>
<keyword evidence="2" id="KW-0808">Transferase</keyword>
<proteinExistence type="inferred from homology"/>
<dbReference type="InterPro" id="IPR050406">
    <property type="entry name" value="FGGY_Carb_Kinase"/>
</dbReference>
<dbReference type="OrthoDB" id="9786272at2"/>
<dbReference type="Pfam" id="PF00370">
    <property type="entry name" value="FGGY_N"/>
    <property type="match status" value="1"/>
</dbReference>
<sequence>MSADMDLRQPVIAVLDIGKTNVKLCAIEGGNHGGALLAKHSRSNGVVQGAPYPHVDDRAIWHWVCEALAQLAREYHVTSIAITTHGATAACLAGDELALPILDYESPLCQSLNNEYRTTRPAFEESGSPDMAVGLNLGRQLYWLSRAYRQAFERVTDILLYPQYWGWLLSGVKASEVTSLGCHTDLWDPMREDFSSLTDRMGWRELLPDLQPTGEVLGPVQPELAARLGLPEDCMVCNGIHDSNASLVPHLLTRSAPFTVVSSGTWTVICSIGASAERLQEDLDMLVNVNAYGEAVPTIRFMGGREWETLRGTGQTSLADLKRVMTAEIHALPAFSDQGGPFRHHAGRLVGPVHQLNSAGKTALASVYCALMTDYCLDLLGSEGDIVIEGAFARNDVYMYTLATLRAQGARQDLYGSSDSTGTTQGTAMLGQSINHWPLSAAQLVAPLAESQALLAYAGNWRQLVKAMAAAA</sequence>
<dbReference type="EMBL" id="SRMF01000003">
    <property type="protein sequence ID" value="TGG93490.1"/>
    <property type="molecule type" value="Genomic_DNA"/>
</dbReference>
<dbReference type="PANTHER" id="PTHR43095:SF5">
    <property type="entry name" value="XYLULOSE KINASE"/>
    <property type="match status" value="1"/>
</dbReference>
<evidence type="ECO:0000256" key="3">
    <source>
        <dbReference type="ARBA" id="ARBA00022777"/>
    </source>
</evidence>
<dbReference type="GO" id="GO:0005975">
    <property type="term" value="P:carbohydrate metabolic process"/>
    <property type="evidence" value="ECO:0007669"/>
    <property type="project" value="InterPro"/>
</dbReference>
<evidence type="ECO:0000313" key="6">
    <source>
        <dbReference type="EMBL" id="TGG93490.1"/>
    </source>
</evidence>